<feature type="binding site" evidence="4">
    <location>
        <position position="200"/>
    </location>
    <ligand>
        <name>Mg(2+)</name>
        <dbReference type="ChEBI" id="CHEBI:18420"/>
        <label>1</label>
        <note>catalytic</note>
    </ligand>
</feature>
<keyword evidence="2" id="KW-0378">Hydrolase</keyword>
<feature type="binding site" evidence="4">
    <location>
        <position position="317"/>
    </location>
    <ligand>
        <name>Mg(2+)</name>
        <dbReference type="ChEBI" id="CHEBI:18420"/>
        <label>1</label>
        <note>catalytic</note>
    </ligand>
</feature>
<dbReference type="PROSITE" id="PS00629">
    <property type="entry name" value="IMP_1"/>
    <property type="match status" value="1"/>
</dbReference>
<feature type="binding site" evidence="4">
    <location>
        <position position="203"/>
    </location>
    <ligand>
        <name>Mg(2+)</name>
        <dbReference type="ChEBI" id="CHEBI:18420"/>
        <label>1</label>
        <note>catalytic</note>
    </ligand>
</feature>
<evidence type="ECO:0000313" key="6">
    <source>
        <dbReference type="Proteomes" id="UP000198507"/>
    </source>
</evidence>
<dbReference type="AlphaFoldDB" id="A0A1I0EQC2"/>
<dbReference type="SUPFAM" id="SSF56655">
    <property type="entry name" value="Carbohydrate phosphatase"/>
    <property type="match status" value="1"/>
</dbReference>
<feature type="binding site" evidence="4">
    <location>
        <position position="183"/>
    </location>
    <ligand>
        <name>Mg(2+)</name>
        <dbReference type="ChEBI" id="CHEBI:18420"/>
        <label>1</label>
        <note>catalytic</note>
    </ligand>
</feature>
<dbReference type="Gene3D" id="3.30.540.10">
    <property type="entry name" value="Fructose-1,6-Bisphosphatase, subunit A, domain 1"/>
    <property type="match status" value="1"/>
</dbReference>
<evidence type="ECO:0000256" key="1">
    <source>
        <dbReference type="ARBA" id="ARBA00022723"/>
    </source>
</evidence>
<dbReference type="GO" id="GO:0008934">
    <property type="term" value="F:inositol monophosphate 1-phosphatase activity"/>
    <property type="evidence" value="ECO:0007669"/>
    <property type="project" value="TreeGrafter"/>
</dbReference>
<accession>A0A1I0EQC2</accession>
<gene>
    <name evidence="5" type="ORF">SAMN04488546_2530</name>
</gene>
<dbReference type="GO" id="GO:0007165">
    <property type="term" value="P:signal transduction"/>
    <property type="evidence" value="ECO:0007669"/>
    <property type="project" value="TreeGrafter"/>
</dbReference>
<dbReference type="Proteomes" id="UP000198507">
    <property type="component" value="Unassembled WGS sequence"/>
</dbReference>
<dbReference type="PRINTS" id="PR00377">
    <property type="entry name" value="IMPHPHTASES"/>
</dbReference>
<reference evidence="6" key="1">
    <citation type="submission" date="2016-10" db="EMBL/GenBank/DDBJ databases">
        <authorList>
            <person name="Varghese N."/>
            <person name="Submissions S."/>
        </authorList>
    </citation>
    <scope>NUCLEOTIDE SEQUENCE [LARGE SCALE GENOMIC DNA]</scope>
    <source>
        <strain evidence="6">DSM 44209</strain>
    </source>
</reference>
<dbReference type="Pfam" id="PF00459">
    <property type="entry name" value="Inositol_P"/>
    <property type="match status" value="1"/>
</dbReference>
<name>A0A1I0EQC2_9ACTN</name>
<keyword evidence="1 4" id="KW-0479">Metal-binding</keyword>
<keyword evidence="6" id="KW-1185">Reference proteome</keyword>
<protein>
    <submittedName>
        <fullName evidence="5">3'(2'), 5'-bisphosphate nucleotidase</fullName>
    </submittedName>
</protein>
<dbReference type="RefSeq" id="WP_091444554.1">
    <property type="nucleotide sequence ID" value="NZ_FOIE01000005.1"/>
</dbReference>
<evidence type="ECO:0000256" key="3">
    <source>
        <dbReference type="ARBA" id="ARBA00022842"/>
    </source>
</evidence>
<feature type="binding site" evidence="4">
    <location>
        <position position="202"/>
    </location>
    <ligand>
        <name>Mg(2+)</name>
        <dbReference type="ChEBI" id="CHEBI:18420"/>
        <label>1</label>
        <note>catalytic</note>
    </ligand>
</feature>
<keyword evidence="3 4" id="KW-0460">Magnesium</keyword>
<evidence type="ECO:0000256" key="2">
    <source>
        <dbReference type="ARBA" id="ARBA00022801"/>
    </source>
</evidence>
<organism evidence="5 6">
    <name type="scientific">Geodermatophilus poikilotrophus</name>
    <dbReference type="NCBI Taxonomy" id="1333667"/>
    <lineage>
        <taxon>Bacteria</taxon>
        <taxon>Bacillati</taxon>
        <taxon>Actinomycetota</taxon>
        <taxon>Actinomycetes</taxon>
        <taxon>Geodermatophilales</taxon>
        <taxon>Geodermatophilaceae</taxon>
        <taxon>Geodermatophilus</taxon>
    </lineage>
</organism>
<sequence length="373" mass="38197">MAEPQLEERAGPGPLDLRVATRSGQVQAAARALGVAPAALATALPDPTLRLLVDDLGAVALLRREWGADGHAEAVLVRRRGARIDQPAVLAAASAWGCERVRDGRGDDVRPVPPPADDTPLADRFLHHAALAATRVEVAVALARDAGQDTTKADGSPSLGADEAAHLAAAHALRPLGVTVLSEERSDRPVPGDEPWVVLDPLDGTGNFRAGLAPWAFSAALVQDGRPVAGLVADLSSGRRWSGAVGAGARRDGVPVRPRDAGTVVAPTAPSGSAVVVPASARRVRVTGCTAVDVCLVADGAAGAWQNLDRSGTHVHDVAGGLALLAAAGGVALGPDGAPLRLRPDTETLIRFVATGTEERARALLRELTCTEA</sequence>
<dbReference type="PANTHER" id="PTHR20854">
    <property type="entry name" value="INOSITOL MONOPHOSPHATASE"/>
    <property type="match status" value="1"/>
</dbReference>
<dbReference type="Gene3D" id="3.40.190.80">
    <property type="match status" value="1"/>
</dbReference>
<comment type="cofactor">
    <cofactor evidence="4">
        <name>Mg(2+)</name>
        <dbReference type="ChEBI" id="CHEBI:18420"/>
    </cofactor>
</comment>
<dbReference type="InterPro" id="IPR020583">
    <property type="entry name" value="Inositol_monoP_metal-BS"/>
</dbReference>
<evidence type="ECO:0000256" key="4">
    <source>
        <dbReference type="PIRSR" id="PIRSR600760-2"/>
    </source>
</evidence>
<proteinExistence type="predicted"/>
<dbReference type="OrthoDB" id="5414450at2"/>
<dbReference type="GO" id="GO:0006020">
    <property type="term" value="P:inositol metabolic process"/>
    <property type="evidence" value="ECO:0007669"/>
    <property type="project" value="TreeGrafter"/>
</dbReference>
<dbReference type="GO" id="GO:0046872">
    <property type="term" value="F:metal ion binding"/>
    <property type="evidence" value="ECO:0007669"/>
    <property type="project" value="UniProtKB-KW"/>
</dbReference>
<dbReference type="EMBL" id="FOIE01000005">
    <property type="protein sequence ID" value="SET47706.1"/>
    <property type="molecule type" value="Genomic_DNA"/>
</dbReference>
<evidence type="ECO:0000313" key="5">
    <source>
        <dbReference type="EMBL" id="SET47706.1"/>
    </source>
</evidence>
<dbReference type="PANTHER" id="PTHR20854:SF4">
    <property type="entry name" value="INOSITOL-1-MONOPHOSPHATASE-RELATED"/>
    <property type="match status" value="1"/>
</dbReference>
<dbReference type="InterPro" id="IPR000760">
    <property type="entry name" value="Inositol_monophosphatase-like"/>
</dbReference>